<evidence type="ECO:0000256" key="2">
    <source>
        <dbReference type="SAM" id="MobiDB-lite"/>
    </source>
</evidence>
<name>A0A6C0IU91_9ZZZZ</name>
<feature type="region of interest" description="Disordered" evidence="2">
    <location>
        <begin position="80"/>
        <end position="125"/>
    </location>
</feature>
<keyword evidence="1" id="KW-0175">Coiled coil</keyword>
<sequence>MSALVHPENQKIIWNIVNNNIYVNEFFQTHSHVSKEQWFRSIIEKFYMQNEGRNLSVNELNLLNKDVLTFMVKSIHSIPMQPEAPQHPPPSNTFDQRPPSNTFDQRPPANYPSQIQTPPYVPNTIGEETNKQFEEKKHEYEQMYAKPMPEEVDFKEKDKDTIIENMDELINVHIQEREKQLKELAPPLLTNVEPAVVMPSSTNVEPAVAMPNNITVNVQDDSPTSKNSKEFQTNEETGYDELRNEIATLKEEMKRLQEEHIQMKEELNSKIESNSVNIRNIQGEIVIVRDNANKINNFDQQSEKSDE</sequence>
<dbReference type="EMBL" id="MN740240">
    <property type="protein sequence ID" value="QHT95387.1"/>
    <property type="molecule type" value="Genomic_DNA"/>
</dbReference>
<protein>
    <submittedName>
        <fullName evidence="3">Uncharacterized protein</fullName>
    </submittedName>
</protein>
<dbReference type="AlphaFoldDB" id="A0A6C0IU91"/>
<feature type="coiled-coil region" evidence="1">
    <location>
        <begin position="232"/>
        <end position="273"/>
    </location>
</feature>
<evidence type="ECO:0000256" key="1">
    <source>
        <dbReference type="SAM" id="Coils"/>
    </source>
</evidence>
<feature type="compositionally biased region" description="Polar residues" evidence="2">
    <location>
        <begin position="92"/>
        <end position="104"/>
    </location>
</feature>
<reference evidence="3" key="1">
    <citation type="journal article" date="2020" name="Nature">
        <title>Giant virus diversity and host interactions through global metagenomics.</title>
        <authorList>
            <person name="Schulz F."/>
            <person name="Roux S."/>
            <person name="Paez-Espino D."/>
            <person name="Jungbluth S."/>
            <person name="Walsh D.A."/>
            <person name="Denef V.J."/>
            <person name="McMahon K.D."/>
            <person name="Konstantinidis K.T."/>
            <person name="Eloe-Fadrosh E.A."/>
            <person name="Kyrpides N.C."/>
            <person name="Woyke T."/>
        </authorList>
    </citation>
    <scope>NUCLEOTIDE SEQUENCE</scope>
    <source>
        <strain evidence="3">GVMAG-M-3300024261-8</strain>
    </source>
</reference>
<proteinExistence type="predicted"/>
<evidence type="ECO:0000313" key="3">
    <source>
        <dbReference type="EMBL" id="QHT95387.1"/>
    </source>
</evidence>
<organism evidence="3">
    <name type="scientific">viral metagenome</name>
    <dbReference type="NCBI Taxonomy" id="1070528"/>
    <lineage>
        <taxon>unclassified sequences</taxon>
        <taxon>metagenomes</taxon>
        <taxon>organismal metagenomes</taxon>
    </lineage>
</organism>
<accession>A0A6C0IU91</accession>